<gene>
    <name evidence="2" type="ORF">DHEL01_v203397</name>
</gene>
<feature type="region of interest" description="Disordered" evidence="1">
    <location>
        <begin position="31"/>
        <end position="64"/>
    </location>
</feature>
<keyword evidence="3" id="KW-1185">Reference proteome</keyword>
<feature type="region of interest" description="Disordered" evidence="1">
    <location>
        <begin position="518"/>
        <end position="551"/>
    </location>
</feature>
<sequence length="746" mass="80496">MAQEAPPSTDIGTGDPPILESQAVALMASQGVGGSVAPGELSTGDPTNHRNSVAPNTMQTPSTNATATLPYDGYQQNGAHLAHFEIPVPCNPNSPHQLGKEDKAEVKGAGSTVQQAATVPQETEAVGADAATAEQEGDASSDALSDVQMSDGSNSRMSSESSDLDRQDKYAFNYTGQAYDHQVPQNMTDGITIFTEKVCMGTPIHQYVERAEKQGDAHIRPTLVPHEVEMKRASKAVRCVWVGMLPAVLQDGRDDSAEAQAKDVAKTPSKGQKRAKKAQSLVDLEDDQLDVIPHSPKAFRVVAKVQNKPIKTWHLYALTTSDTGSKLCQGWKVNNEEVFFFKAFRDDAVVGIMKRKHATELKIRNTIFPPAPVPPVASQSSTPSKHAMSPVSDPVTPTAGNLPSPESSGKKAAPSRNLRASTALTKKDDLAWSPVKSEEHEKSPVAEKQSPAAIDLEGPGAIGAQGDDGIEDAYPDYAISPSDPIFKGFLDNMVRELSVAEPEALKLGLKRKRVAFDTSGGGQAASTRRKMGGSFRGDTQAREGEDGVAEPSSFVIGEQTRHLACKLKNMVNKLEASRDVPGLRQSVTMLECIQGRSAPSPTSALAPYLSTSSKKDADLQACDGKLREILDLFPKLEDVDCLDSKVFACMVHGLRETGQSIEIGLIETCIKAYSRLYKKKYGDKHPAKMAQSDVVNMICQARDDAEQMLKKTPVKQVRVAHSWLDPRYTAESDGDEETVRDRSKKL</sequence>
<evidence type="ECO:0000256" key="1">
    <source>
        <dbReference type="SAM" id="MobiDB-lite"/>
    </source>
</evidence>
<reference evidence="2" key="1">
    <citation type="submission" date="2017-09" db="EMBL/GenBank/DDBJ databases">
        <title>Polyketide synthases of a Diaporthe helianthi virulent isolate.</title>
        <authorList>
            <person name="Baroncelli R."/>
        </authorList>
    </citation>
    <scope>NUCLEOTIDE SEQUENCE [LARGE SCALE GENOMIC DNA]</scope>
    <source>
        <strain evidence="2">7/96</strain>
    </source>
</reference>
<feature type="compositionally biased region" description="Polar residues" evidence="1">
    <location>
        <begin position="398"/>
        <end position="407"/>
    </location>
</feature>
<evidence type="ECO:0000313" key="2">
    <source>
        <dbReference type="EMBL" id="POS78208.1"/>
    </source>
</evidence>
<accession>A0A2P5I6U0</accession>
<feature type="compositionally biased region" description="Polar residues" evidence="1">
    <location>
        <begin position="147"/>
        <end position="161"/>
    </location>
</feature>
<organism evidence="2 3">
    <name type="scientific">Diaporthe helianthi</name>
    <dbReference type="NCBI Taxonomy" id="158607"/>
    <lineage>
        <taxon>Eukaryota</taxon>
        <taxon>Fungi</taxon>
        <taxon>Dikarya</taxon>
        <taxon>Ascomycota</taxon>
        <taxon>Pezizomycotina</taxon>
        <taxon>Sordariomycetes</taxon>
        <taxon>Sordariomycetidae</taxon>
        <taxon>Diaporthales</taxon>
        <taxon>Diaporthaceae</taxon>
        <taxon>Diaporthe</taxon>
    </lineage>
</organism>
<feature type="compositionally biased region" description="Polar residues" evidence="1">
    <location>
        <begin position="44"/>
        <end position="64"/>
    </location>
</feature>
<dbReference type="InParanoid" id="A0A2P5I6U0"/>
<comment type="caution">
    <text evidence="2">The sequence shown here is derived from an EMBL/GenBank/DDBJ whole genome shotgun (WGS) entry which is preliminary data.</text>
</comment>
<feature type="region of interest" description="Disordered" evidence="1">
    <location>
        <begin position="367"/>
        <end position="469"/>
    </location>
</feature>
<protein>
    <submittedName>
        <fullName evidence="2">Uncharacterized protein</fullName>
    </submittedName>
</protein>
<dbReference type="AlphaFoldDB" id="A0A2P5I6U0"/>
<feature type="compositionally biased region" description="Basic and acidic residues" evidence="1">
    <location>
        <begin position="425"/>
        <end position="445"/>
    </location>
</feature>
<proteinExistence type="predicted"/>
<evidence type="ECO:0000313" key="3">
    <source>
        <dbReference type="Proteomes" id="UP000094444"/>
    </source>
</evidence>
<dbReference type="OrthoDB" id="5242460at2759"/>
<dbReference type="Proteomes" id="UP000094444">
    <property type="component" value="Unassembled WGS sequence"/>
</dbReference>
<feature type="compositionally biased region" description="Polar residues" evidence="1">
    <location>
        <begin position="111"/>
        <end position="121"/>
    </location>
</feature>
<feature type="region of interest" description="Disordered" evidence="1">
    <location>
        <begin position="90"/>
        <end position="165"/>
    </location>
</feature>
<name>A0A2P5I6U0_DIAHE</name>
<dbReference type="EMBL" id="MAVT02000204">
    <property type="protein sequence ID" value="POS78208.1"/>
    <property type="molecule type" value="Genomic_DNA"/>
</dbReference>